<protein>
    <submittedName>
        <fullName evidence="1">Uncharacterized protein</fullName>
    </submittedName>
</protein>
<gene>
    <name evidence="1" type="ORF">LGLO00237_LOCUS30214</name>
</gene>
<name>A0A7S3ZBZ1_9EUKA</name>
<organism evidence="1">
    <name type="scientific">Lotharella globosa</name>
    <dbReference type="NCBI Taxonomy" id="91324"/>
    <lineage>
        <taxon>Eukaryota</taxon>
        <taxon>Sar</taxon>
        <taxon>Rhizaria</taxon>
        <taxon>Cercozoa</taxon>
        <taxon>Chlorarachniophyceae</taxon>
        <taxon>Lotharella</taxon>
    </lineage>
</organism>
<sequence>MFCPNLLDVAVTGTHVERHDLGSITGRDFRDLYCMWTYNTEIEFDGDLVGLATGFTTAYSPGNCVEDVSQVTSASFASELRFAGSLMENGTAKDFTSPLEYIGKVDELGDISGGKFIFTEGALGSLLVDGVYGGNGTYEGEIAIDDVFVV</sequence>
<proteinExistence type="predicted"/>
<accession>A0A7S3ZBZ1</accession>
<dbReference type="EMBL" id="HBIV01043028">
    <property type="protein sequence ID" value="CAE0678432.1"/>
    <property type="molecule type" value="Transcribed_RNA"/>
</dbReference>
<dbReference type="AlphaFoldDB" id="A0A7S3ZBZ1"/>
<reference evidence="1" key="1">
    <citation type="submission" date="2021-01" db="EMBL/GenBank/DDBJ databases">
        <authorList>
            <person name="Corre E."/>
            <person name="Pelletier E."/>
            <person name="Niang G."/>
            <person name="Scheremetjew M."/>
            <person name="Finn R."/>
            <person name="Kale V."/>
            <person name="Holt S."/>
            <person name="Cochrane G."/>
            <person name="Meng A."/>
            <person name="Brown T."/>
            <person name="Cohen L."/>
        </authorList>
    </citation>
    <scope>NUCLEOTIDE SEQUENCE</scope>
    <source>
        <strain evidence="1">CCCM811</strain>
    </source>
</reference>
<evidence type="ECO:0000313" key="1">
    <source>
        <dbReference type="EMBL" id="CAE0678432.1"/>
    </source>
</evidence>